<evidence type="ECO:0000313" key="8">
    <source>
        <dbReference type="EMBL" id="NME68345.1"/>
    </source>
</evidence>
<keyword evidence="2" id="KW-0813">Transport</keyword>
<evidence type="ECO:0000256" key="4">
    <source>
        <dbReference type="ARBA" id="ARBA00022989"/>
    </source>
</evidence>
<dbReference type="PROSITE" id="PS50850">
    <property type="entry name" value="MFS"/>
    <property type="match status" value="1"/>
</dbReference>
<feature type="transmembrane region" description="Helical" evidence="6">
    <location>
        <begin position="512"/>
        <end position="530"/>
    </location>
</feature>
<dbReference type="CDD" id="cd17321">
    <property type="entry name" value="MFS_MMR_MDR_like"/>
    <property type="match status" value="1"/>
</dbReference>
<feature type="transmembrane region" description="Helical" evidence="6">
    <location>
        <begin position="423"/>
        <end position="442"/>
    </location>
</feature>
<comment type="caution">
    <text evidence="8">The sequence shown here is derived from an EMBL/GenBank/DDBJ whole genome shotgun (WGS) entry which is preliminary data.</text>
</comment>
<dbReference type="EMBL" id="JABANE010000022">
    <property type="protein sequence ID" value="NME68345.1"/>
    <property type="molecule type" value="Genomic_DNA"/>
</dbReference>
<feature type="domain" description="Major facilitator superfamily (MFS) profile" evidence="7">
    <location>
        <begin position="11"/>
        <end position="535"/>
    </location>
</feature>
<feature type="transmembrane region" description="Helical" evidence="6">
    <location>
        <begin position="198"/>
        <end position="224"/>
    </location>
</feature>
<feature type="transmembrane region" description="Helical" evidence="6">
    <location>
        <begin position="45"/>
        <end position="65"/>
    </location>
</feature>
<evidence type="ECO:0000256" key="2">
    <source>
        <dbReference type="ARBA" id="ARBA00022448"/>
    </source>
</evidence>
<feature type="transmembrane region" description="Helical" evidence="6">
    <location>
        <begin position="164"/>
        <end position="186"/>
    </location>
</feature>
<dbReference type="GO" id="GO:0016020">
    <property type="term" value="C:membrane"/>
    <property type="evidence" value="ECO:0007669"/>
    <property type="project" value="UniProtKB-SubCell"/>
</dbReference>
<keyword evidence="9" id="KW-1185">Reference proteome</keyword>
<sequence length="548" mass="58978">MSTQEKMNWKPLIVIILSMVMMYITSFSINVLIGPIVQELNWSVSGLQMVIVSASLIAGTLMVTAGRLGDKIGKKKVFLVGSIIYTVGLTIVVLAPNSTIFSIAWALIWPFGMVLIIPTSIAIIMYFYEGSQRAMAFGIYGAVLSIVSAVAPVVVGYLASIVSWRIALGLSPAFGVLTIIAAFTLPETEKDPSIKIDIPSVFLSVIAFGTFLIATTMASQYGWLMEKRPFEIGGSVIPLGGLSIVPVMYLIAVVLLVIFFKRGATLTAKGETPLLSASILKNIPFTIGMTIQALLYFLIAAVLFTVSVFVQSAAGLDSFDTALTTLPISISVAAAAFFTANLGSKISPKLITIVGFVIVLVGTYLITQQISVDMTPFTTMTGSLVFGTGCGLVMAQIATLTMIKVPSEQDGEASGLSETMKEIVGQGFAIAFAGSILFGAVYSNMVDGYEATEDIQLTSKDKEEIVIELEDTFMEITPEQEKAWVAEQLPTKTKETYQEIVNTSSEKAFRHTFWIVSIFTVISLLLSFFLPGMKLGNPEEEVTDEVTA</sequence>
<evidence type="ECO:0000256" key="5">
    <source>
        <dbReference type="ARBA" id="ARBA00023136"/>
    </source>
</evidence>
<protein>
    <submittedName>
        <fullName evidence="8">MFS transporter</fullName>
    </submittedName>
</protein>
<feature type="transmembrane region" description="Helical" evidence="6">
    <location>
        <begin position="322"/>
        <end position="343"/>
    </location>
</feature>
<evidence type="ECO:0000313" key="9">
    <source>
        <dbReference type="Proteomes" id="UP000576082"/>
    </source>
</evidence>
<proteinExistence type="predicted"/>
<dbReference type="InterPro" id="IPR011701">
    <property type="entry name" value="MFS"/>
</dbReference>
<evidence type="ECO:0000256" key="6">
    <source>
        <dbReference type="SAM" id="Phobius"/>
    </source>
</evidence>
<dbReference type="AlphaFoldDB" id="A0A7X9P2X1"/>
<keyword evidence="5 6" id="KW-0472">Membrane</keyword>
<dbReference type="GO" id="GO:0022857">
    <property type="term" value="F:transmembrane transporter activity"/>
    <property type="evidence" value="ECO:0007669"/>
    <property type="project" value="InterPro"/>
</dbReference>
<dbReference type="Pfam" id="PF07690">
    <property type="entry name" value="MFS_1"/>
    <property type="match status" value="1"/>
</dbReference>
<reference evidence="8 9" key="1">
    <citation type="submission" date="2020-04" db="EMBL/GenBank/DDBJ databases">
        <title>Flammeovirga sp. SR4, a novel species isolated from seawater.</title>
        <authorList>
            <person name="Wang X."/>
        </authorList>
    </citation>
    <scope>NUCLEOTIDE SEQUENCE [LARGE SCALE GENOMIC DNA]</scope>
    <source>
        <strain evidence="8 9">ATCC 23126</strain>
    </source>
</reference>
<feature type="transmembrane region" description="Helical" evidence="6">
    <location>
        <begin position="236"/>
        <end position="260"/>
    </location>
</feature>
<evidence type="ECO:0000256" key="3">
    <source>
        <dbReference type="ARBA" id="ARBA00022692"/>
    </source>
</evidence>
<dbReference type="RefSeq" id="WP_169656651.1">
    <property type="nucleotide sequence ID" value="NZ_JABANE010000022.1"/>
</dbReference>
<dbReference type="PANTHER" id="PTHR42718">
    <property type="entry name" value="MAJOR FACILITATOR SUPERFAMILY MULTIDRUG TRANSPORTER MFSC"/>
    <property type="match status" value="1"/>
</dbReference>
<comment type="subcellular location">
    <subcellularLocation>
        <location evidence="1">Membrane</location>
        <topology evidence="1">Multi-pass membrane protein</topology>
    </subcellularLocation>
</comment>
<keyword evidence="3 6" id="KW-0812">Transmembrane</keyword>
<dbReference type="Proteomes" id="UP000576082">
    <property type="component" value="Unassembled WGS sequence"/>
</dbReference>
<feature type="transmembrane region" description="Helical" evidence="6">
    <location>
        <begin position="107"/>
        <end position="128"/>
    </location>
</feature>
<dbReference type="Gene3D" id="1.20.1250.20">
    <property type="entry name" value="MFS general substrate transporter like domains"/>
    <property type="match status" value="2"/>
</dbReference>
<feature type="transmembrane region" description="Helical" evidence="6">
    <location>
        <begin position="12"/>
        <end position="33"/>
    </location>
</feature>
<keyword evidence="4 6" id="KW-1133">Transmembrane helix</keyword>
<dbReference type="InterPro" id="IPR036259">
    <property type="entry name" value="MFS_trans_sf"/>
</dbReference>
<accession>A0A7X9P2X1</accession>
<feature type="transmembrane region" description="Helical" evidence="6">
    <location>
        <begin position="135"/>
        <end position="158"/>
    </location>
</feature>
<feature type="transmembrane region" description="Helical" evidence="6">
    <location>
        <begin position="293"/>
        <end position="316"/>
    </location>
</feature>
<dbReference type="PANTHER" id="PTHR42718:SF9">
    <property type="entry name" value="MAJOR FACILITATOR SUPERFAMILY MULTIDRUG TRANSPORTER MFSC"/>
    <property type="match status" value="1"/>
</dbReference>
<gene>
    <name evidence="8" type="ORF">HHU12_10275</name>
</gene>
<dbReference type="PRINTS" id="PR01036">
    <property type="entry name" value="TCRTETB"/>
</dbReference>
<evidence type="ECO:0000256" key="1">
    <source>
        <dbReference type="ARBA" id="ARBA00004141"/>
    </source>
</evidence>
<dbReference type="SUPFAM" id="SSF103473">
    <property type="entry name" value="MFS general substrate transporter"/>
    <property type="match status" value="1"/>
</dbReference>
<dbReference type="InterPro" id="IPR020846">
    <property type="entry name" value="MFS_dom"/>
</dbReference>
<organism evidence="8 9">
    <name type="scientific">Flammeovirga aprica JL-4</name>
    <dbReference type="NCBI Taxonomy" id="694437"/>
    <lineage>
        <taxon>Bacteria</taxon>
        <taxon>Pseudomonadati</taxon>
        <taxon>Bacteroidota</taxon>
        <taxon>Cytophagia</taxon>
        <taxon>Cytophagales</taxon>
        <taxon>Flammeovirgaceae</taxon>
        <taxon>Flammeovirga</taxon>
    </lineage>
</organism>
<feature type="transmembrane region" description="Helical" evidence="6">
    <location>
        <begin position="77"/>
        <end position="95"/>
    </location>
</feature>
<evidence type="ECO:0000259" key="7">
    <source>
        <dbReference type="PROSITE" id="PS50850"/>
    </source>
</evidence>
<name>A0A7X9P2X1_9BACT</name>
<feature type="transmembrane region" description="Helical" evidence="6">
    <location>
        <begin position="350"/>
        <end position="371"/>
    </location>
</feature>